<accession>A0A939EMY0</accession>
<keyword evidence="4" id="KW-0406">Ion transport</keyword>
<evidence type="ECO:0000256" key="4">
    <source>
        <dbReference type="ARBA" id="ARBA00022496"/>
    </source>
</evidence>
<evidence type="ECO:0000256" key="5">
    <source>
        <dbReference type="ARBA" id="ARBA00022729"/>
    </source>
</evidence>
<proteinExistence type="inferred from homology"/>
<dbReference type="PANTHER" id="PTHR30532:SF28">
    <property type="entry name" value="PETROBACTIN-BINDING PROTEIN YCLQ"/>
    <property type="match status" value="1"/>
</dbReference>
<evidence type="ECO:0000313" key="8">
    <source>
        <dbReference type="EMBL" id="MBO0343954.1"/>
    </source>
</evidence>
<dbReference type="PANTHER" id="PTHR30532">
    <property type="entry name" value="IRON III DICITRATE-BINDING PERIPLASMIC PROTEIN"/>
    <property type="match status" value="1"/>
</dbReference>
<dbReference type="SUPFAM" id="SSF53807">
    <property type="entry name" value="Helical backbone' metal receptor"/>
    <property type="match status" value="1"/>
</dbReference>
<feature type="signal peptide" evidence="6">
    <location>
        <begin position="1"/>
        <end position="22"/>
    </location>
</feature>
<comment type="caution">
    <text evidence="8">The sequence shown here is derived from an EMBL/GenBank/DDBJ whole genome shotgun (WGS) entry which is preliminary data.</text>
</comment>
<sequence>MRAVRLSILAFAFSLIAFGAHAEDVAIETARGTVTLESNPETLAVLDIAALDTLTALGVEVGGIPDNVFVDYLRDSLGETNVVGSLFEPDFEAINALQPDLIIAGGRSSTRVEELSALAPTIDMTIWGDGLIEQGRKRLKAYGELFGKQPRAADLDAKLLQAVEHLRQTTEAAGTALIVLTNGPKISVYGPSSRFGWIHTELGIRAAASNISASTHGEAVSFEFLRKVDPDWLIVIDRAAAIGAESELAAQTLDNKLVQETKAWKTHQIIYLNAANVYISAGGYQSLMGTLSELQTSFSADR</sequence>
<feature type="domain" description="Fe/B12 periplasmic-binding" evidence="7">
    <location>
        <begin position="42"/>
        <end position="302"/>
    </location>
</feature>
<keyword evidence="4" id="KW-0410">Iron transport</keyword>
<keyword evidence="5 6" id="KW-0732">Signal</keyword>
<dbReference type="AlphaFoldDB" id="A0A939EMY0"/>
<evidence type="ECO:0000256" key="3">
    <source>
        <dbReference type="ARBA" id="ARBA00022448"/>
    </source>
</evidence>
<dbReference type="InterPro" id="IPR002491">
    <property type="entry name" value="ABC_transptr_periplasmic_BD"/>
</dbReference>
<keyword evidence="9" id="KW-1185">Reference proteome</keyword>
<dbReference type="InterPro" id="IPR033870">
    <property type="entry name" value="FatB"/>
</dbReference>
<dbReference type="Pfam" id="PF01497">
    <property type="entry name" value="Peripla_BP_2"/>
    <property type="match status" value="1"/>
</dbReference>
<dbReference type="EMBL" id="JAFLNF010000001">
    <property type="protein sequence ID" value="MBO0343954.1"/>
    <property type="molecule type" value="Genomic_DNA"/>
</dbReference>
<evidence type="ECO:0000256" key="1">
    <source>
        <dbReference type="ARBA" id="ARBA00004196"/>
    </source>
</evidence>
<keyword evidence="4" id="KW-0408">Iron</keyword>
<comment type="subcellular location">
    <subcellularLocation>
        <location evidence="1">Cell envelope</location>
    </subcellularLocation>
</comment>
<dbReference type="GO" id="GO:0030288">
    <property type="term" value="C:outer membrane-bounded periplasmic space"/>
    <property type="evidence" value="ECO:0007669"/>
    <property type="project" value="TreeGrafter"/>
</dbReference>
<dbReference type="CDD" id="cd01140">
    <property type="entry name" value="FatB"/>
    <property type="match status" value="1"/>
</dbReference>
<keyword evidence="3" id="KW-0813">Transport</keyword>
<protein>
    <submittedName>
        <fullName evidence="8">Siderophore ABC transporter substrate-binding protein</fullName>
    </submittedName>
</protein>
<dbReference type="Gene3D" id="3.40.50.1980">
    <property type="entry name" value="Nitrogenase molybdenum iron protein domain"/>
    <property type="match status" value="2"/>
</dbReference>
<dbReference type="RefSeq" id="WP_206937783.1">
    <property type="nucleotide sequence ID" value="NZ_JAFLNF010000001.1"/>
</dbReference>
<comment type="similarity">
    <text evidence="2">Belongs to the bacterial solute-binding protein 8 family.</text>
</comment>
<dbReference type="Proteomes" id="UP000664779">
    <property type="component" value="Unassembled WGS sequence"/>
</dbReference>
<evidence type="ECO:0000256" key="6">
    <source>
        <dbReference type="SAM" id="SignalP"/>
    </source>
</evidence>
<evidence type="ECO:0000259" key="7">
    <source>
        <dbReference type="PROSITE" id="PS50983"/>
    </source>
</evidence>
<dbReference type="PROSITE" id="PS50983">
    <property type="entry name" value="FE_B12_PBP"/>
    <property type="match status" value="1"/>
</dbReference>
<name>A0A939EMY0_9HYPH</name>
<feature type="chain" id="PRO_5037313711" evidence="6">
    <location>
        <begin position="23"/>
        <end position="302"/>
    </location>
</feature>
<reference evidence="8" key="1">
    <citation type="submission" date="2021-03" db="EMBL/GenBank/DDBJ databases">
        <title>Roseibium sp. CAU 1637 isolated from Incheon.</title>
        <authorList>
            <person name="Kim W."/>
        </authorList>
    </citation>
    <scope>NUCLEOTIDE SEQUENCE</scope>
    <source>
        <strain evidence="8">CAU 1637</strain>
    </source>
</reference>
<dbReference type="GO" id="GO:1901678">
    <property type="term" value="P:iron coordination entity transport"/>
    <property type="evidence" value="ECO:0007669"/>
    <property type="project" value="UniProtKB-ARBA"/>
</dbReference>
<evidence type="ECO:0000313" key="9">
    <source>
        <dbReference type="Proteomes" id="UP000664779"/>
    </source>
</evidence>
<gene>
    <name evidence="8" type="ORF">J0X15_01880</name>
</gene>
<evidence type="ECO:0000256" key="2">
    <source>
        <dbReference type="ARBA" id="ARBA00008814"/>
    </source>
</evidence>
<organism evidence="8 9">
    <name type="scientific">Roseibium limicola</name>
    <dbReference type="NCBI Taxonomy" id="2816037"/>
    <lineage>
        <taxon>Bacteria</taxon>
        <taxon>Pseudomonadati</taxon>
        <taxon>Pseudomonadota</taxon>
        <taxon>Alphaproteobacteria</taxon>
        <taxon>Hyphomicrobiales</taxon>
        <taxon>Stappiaceae</taxon>
        <taxon>Roseibium</taxon>
    </lineage>
</organism>
<dbReference type="InterPro" id="IPR051313">
    <property type="entry name" value="Bact_iron-sidero_bind"/>
</dbReference>